<dbReference type="Proteomes" id="UP000031056">
    <property type="component" value="Unassembled WGS sequence"/>
</dbReference>
<keyword evidence="2" id="KW-1185">Reference proteome</keyword>
<dbReference type="EMBL" id="JOKQ01000006">
    <property type="protein sequence ID" value="KHN69517.1"/>
    <property type="molecule type" value="Genomic_DNA"/>
</dbReference>
<accession>A0A0B2UKE2</accession>
<dbReference type="AlphaFoldDB" id="A0A0B2UKE2"/>
<reference evidence="1 2" key="1">
    <citation type="journal article" date="2014" name="MBio">
        <title>The Ordospora colligata genome; evolution of extreme reduction in microsporidia and host-to-parasite horizontal gene transfer.</title>
        <authorList>
            <person name="Pombert J.-F."/>
            <person name="Haag K.L."/>
            <person name="Beidas S."/>
            <person name="Ebert D."/>
            <person name="Keeling P.J."/>
        </authorList>
    </citation>
    <scope>NUCLEOTIDE SEQUENCE [LARGE SCALE GENOMIC DNA]</scope>
    <source>
        <strain evidence="1 2">OC4</strain>
    </source>
</reference>
<proteinExistence type="predicted"/>
<dbReference type="RefSeq" id="XP_014563559.1">
    <property type="nucleotide sequence ID" value="XM_014708073.1"/>
</dbReference>
<dbReference type="OrthoDB" id="2192252at2759"/>
<gene>
    <name evidence="1" type="ORF">M896_060150</name>
</gene>
<dbReference type="VEuPathDB" id="MicrosporidiaDB:M896_060150"/>
<organism evidence="1 2">
    <name type="scientific">Ordospora colligata OC4</name>
    <dbReference type="NCBI Taxonomy" id="1354746"/>
    <lineage>
        <taxon>Eukaryota</taxon>
        <taxon>Fungi</taxon>
        <taxon>Fungi incertae sedis</taxon>
        <taxon>Microsporidia</taxon>
        <taxon>Ordosporidae</taxon>
        <taxon>Ordospora</taxon>
    </lineage>
</organism>
<protein>
    <submittedName>
        <fullName evidence="1">Uncharacterized protein</fullName>
    </submittedName>
</protein>
<evidence type="ECO:0000313" key="1">
    <source>
        <dbReference type="EMBL" id="KHN69517.1"/>
    </source>
</evidence>
<dbReference type="InParanoid" id="A0A0B2UKE2"/>
<name>A0A0B2UKE2_9MICR</name>
<dbReference type="HOGENOM" id="CLU_1594521_0_0_1"/>
<dbReference type="GeneID" id="26261886"/>
<sequence length="167" mass="19491">MKIEVEDIDQIMQQITNMVPPMHKDDHRILNALKNTIEKNVTVSNSHLQELTIKNEQKEAKMMSLAFLRKDLPLEATEEFKCHIDFIKEQIESKKEASTLQHRTPKHRACVELNDTIENEIRIANENITAIKGKLQRTKEVAEEAFNKSSGRFLKPLEYAEKFFRCI</sequence>
<evidence type="ECO:0000313" key="2">
    <source>
        <dbReference type="Proteomes" id="UP000031056"/>
    </source>
</evidence>
<comment type="caution">
    <text evidence="1">The sequence shown here is derived from an EMBL/GenBank/DDBJ whole genome shotgun (WGS) entry which is preliminary data.</text>
</comment>